<organism evidence="1 2">
    <name type="scientific">Cryptolaemus montrouzieri</name>
    <dbReference type="NCBI Taxonomy" id="559131"/>
    <lineage>
        <taxon>Eukaryota</taxon>
        <taxon>Metazoa</taxon>
        <taxon>Ecdysozoa</taxon>
        <taxon>Arthropoda</taxon>
        <taxon>Hexapoda</taxon>
        <taxon>Insecta</taxon>
        <taxon>Pterygota</taxon>
        <taxon>Neoptera</taxon>
        <taxon>Endopterygota</taxon>
        <taxon>Coleoptera</taxon>
        <taxon>Polyphaga</taxon>
        <taxon>Cucujiformia</taxon>
        <taxon>Coccinelloidea</taxon>
        <taxon>Coccinellidae</taxon>
        <taxon>Scymninae</taxon>
        <taxon>Scymnini</taxon>
        <taxon>Cryptolaemus</taxon>
    </lineage>
</organism>
<dbReference type="AlphaFoldDB" id="A0ABD2NQY1"/>
<gene>
    <name evidence="1" type="ORF">HHI36_004355</name>
</gene>
<name>A0ABD2NQY1_9CUCU</name>
<evidence type="ECO:0000313" key="1">
    <source>
        <dbReference type="EMBL" id="KAL3281133.1"/>
    </source>
</evidence>
<evidence type="ECO:0000313" key="2">
    <source>
        <dbReference type="Proteomes" id="UP001516400"/>
    </source>
</evidence>
<proteinExistence type="predicted"/>
<accession>A0ABD2NQY1</accession>
<sequence>MVACIANIVHEEPNSIDVLDFYIDVKTSMFMNDASMFEKHHLHLYAKDILERVSSDPTFIKRVVTGDETW</sequence>
<feature type="non-terminal residue" evidence="1">
    <location>
        <position position="70"/>
    </location>
</feature>
<keyword evidence="2" id="KW-1185">Reference proteome</keyword>
<reference evidence="1 2" key="1">
    <citation type="journal article" date="2021" name="BMC Biol.">
        <title>Horizontally acquired antibacterial genes associated with adaptive radiation of ladybird beetles.</title>
        <authorList>
            <person name="Li H.S."/>
            <person name="Tang X.F."/>
            <person name="Huang Y.H."/>
            <person name="Xu Z.Y."/>
            <person name="Chen M.L."/>
            <person name="Du X.Y."/>
            <person name="Qiu B.Y."/>
            <person name="Chen P.T."/>
            <person name="Zhang W."/>
            <person name="Slipinski A."/>
            <person name="Escalona H.E."/>
            <person name="Waterhouse R.M."/>
            <person name="Zwick A."/>
            <person name="Pang H."/>
        </authorList>
    </citation>
    <scope>NUCLEOTIDE SEQUENCE [LARGE SCALE GENOMIC DNA]</scope>
    <source>
        <strain evidence="1">SYSU2018</strain>
    </source>
</reference>
<protein>
    <submittedName>
        <fullName evidence="1">Uncharacterized protein</fullName>
    </submittedName>
</protein>
<dbReference type="Proteomes" id="UP001516400">
    <property type="component" value="Unassembled WGS sequence"/>
</dbReference>
<dbReference type="EMBL" id="JABFTP020000144">
    <property type="protein sequence ID" value="KAL3281133.1"/>
    <property type="molecule type" value="Genomic_DNA"/>
</dbReference>
<comment type="caution">
    <text evidence="1">The sequence shown here is derived from an EMBL/GenBank/DDBJ whole genome shotgun (WGS) entry which is preliminary data.</text>
</comment>